<gene>
    <name evidence="2" type="ORF">K402DRAFT_399510</name>
</gene>
<dbReference type="AlphaFoldDB" id="A0A6G1HH36"/>
<evidence type="ECO:0000256" key="1">
    <source>
        <dbReference type="SAM" id="MobiDB-lite"/>
    </source>
</evidence>
<dbReference type="EMBL" id="ML977137">
    <property type="protein sequence ID" value="KAF1992394.1"/>
    <property type="molecule type" value="Genomic_DNA"/>
</dbReference>
<feature type="region of interest" description="Disordered" evidence="1">
    <location>
        <begin position="28"/>
        <end position="70"/>
    </location>
</feature>
<evidence type="ECO:0000313" key="3">
    <source>
        <dbReference type="Proteomes" id="UP000800041"/>
    </source>
</evidence>
<protein>
    <submittedName>
        <fullName evidence="2">Uncharacterized protein</fullName>
    </submittedName>
</protein>
<dbReference type="Proteomes" id="UP000800041">
    <property type="component" value="Unassembled WGS sequence"/>
</dbReference>
<accession>A0A6G1HH36</accession>
<keyword evidence="3" id="KW-1185">Reference proteome</keyword>
<organism evidence="2 3">
    <name type="scientific">Aulographum hederae CBS 113979</name>
    <dbReference type="NCBI Taxonomy" id="1176131"/>
    <lineage>
        <taxon>Eukaryota</taxon>
        <taxon>Fungi</taxon>
        <taxon>Dikarya</taxon>
        <taxon>Ascomycota</taxon>
        <taxon>Pezizomycotina</taxon>
        <taxon>Dothideomycetes</taxon>
        <taxon>Pleosporomycetidae</taxon>
        <taxon>Aulographales</taxon>
        <taxon>Aulographaceae</taxon>
    </lineage>
</organism>
<proteinExistence type="predicted"/>
<reference evidence="2" key="1">
    <citation type="journal article" date="2020" name="Stud. Mycol.">
        <title>101 Dothideomycetes genomes: a test case for predicting lifestyles and emergence of pathogens.</title>
        <authorList>
            <person name="Haridas S."/>
            <person name="Albert R."/>
            <person name="Binder M."/>
            <person name="Bloem J."/>
            <person name="Labutti K."/>
            <person name="Salamov A."/>
            <person name="Andreopoulos B."/>
            <person name="Baker S."/>
            <person name="Barry K."/>
            <person name="Bills G."/>
            <person name="Bluhm B."/>
            <person name="Cannon C."/>
            <person name="Castanera R."/>
            <person name="Culley D."/>
            <person name="Daum C."/>
            <person name="Ezra D."/>
            <person name="Gonzalez J."/>
            <person name="Henrissat B."/>
            <person name="Kuo A."/>
            <person name="Liang C."/>
            <person name="Lipzen A."/>
            <person name="Lutzoni F."/>
            <person name="Magnuson J."/>
            <person name="Mondo S."/>
            <person name="Nolan M."/>
            <person name="Ohm R."/>
            <person name="Pangilinan J."/>
            <person name="Park H.-J."/>
            <person name="Ramirez L."/>
            <person name="Alfaro M."/>
            <person name="Sun H."/>
            <person name="Tritt A."/>
            <person name="Yoshinaga Y."/>
            <person name="Zwiers L.-H."/>
            <person name="Turgeon B."/>
            <person name="Goodwin S."/>
            <person name="Spatafora J."/>
            <person name="Crous P."/>
            <person name="Grigoriev I."/>
        </authorList>
    </citation>
    <scope>NUCLEOTIDE SEQUENCE</scope>
    <source>
        <strain evidence="2">CBS 113979</strain>
    </source>
</reference>
<sequence>MCSTLLPEDIDTVFERFKRKFHQYAKSSCKGVDSGKPKQRARAKAVEGRKRGRPALPKRSESKLAGAMTPRDFPVQPSGLPLPFPSNTPYGPFNPTLNAFMSAQYPNLAQNFPHQSPFASYPFQYATPSTEGGPSSSSSYAASEFGDTVPNDHLLQKTPGPQYTPSTPISSSTIPKASELVINTSDTPTTASDAAPAASQDTKPTLIHTPAINYGPSGLPYPFFTDVAGAAVFSSGLSTYDTTEYGLGILKWS</sequence>
<name>A0A6G1HH36_9PEZI</name>
<evidence type="ECO:0000313" key="2">
    <source>
        <dbReference type="EMBL" id="KAF1992394.1"/>
    </source>
</evidence>
<feature type="region of interest" description="Disordered" evidence="1">
    <location>
        <begin position="127"/>
        <end position="172"/>
    </location>
</feature>
<feature type="compositionally biased region" description="Low complexity" evidence="1">
    <location>
        <begin position="127"/>
        <end position="144"/>
    </location>
</feature>